<dbReference type="SUPFAM" id="SSF56784">
    <property type="entry name" value="HAD-like"/>
    <property type="match status" value="1"/>
</dbReference>
<gene>
    <name evidence="1" type="ORF">D3H55_20695</name>
</gene>
<proteinExistence type="predicted"/>
<evidence type="ECO:0000313" key="1">
    <source>
        <dbReference type="EMBL" id="RIW28827.1"/>
    </source>
</evidence>
<dbReference type="Gene3D" id="3.40.50.1000">
    <property type="entry name" value="HAD superfamily/HAD-like"/>
    <property type="match status" value="2"/>
</dbReference>
<protein>
    <submittedName>
        <fullName evidence="1">HAD family phosphatase</fullName>
    </submittedName>
</protein>
<dbReference type="OrthoDB" id="2819723at2"/>
<dbReference type="PANTHER" id="PTHR10000">
    <property type="entry name" value="PHOSPHOSERINE PHOSPHATASE"/>
    <property type="match status" value="1"/>
</dbReference>
<sequence>MAFFIFDVDGVLTDEHARPSNDVLNIIERLHGQDHQLAFITGRSRKWLEENIFSSLSENQDWSGLYCVAEHGAIKGKGPDINSWELDDDFVISDEVNDELKQISKKNDYDGLIEWDDTKESMGTVEAVHGDPGDEEHLEKTRKALKAYSKEAEKIAGKYNKKVVVSTYGVDVVPPDLSKKVGTKWVFEQTSLNGKQVYVFGDSQGDFIMAETARKSGAEEVTFFWVGEGDAPETDDEKISIERSDGNFAEGTAEILKDMI</sequence>
<dbReference type="NCBIfam" id="TIGR01484">
    <property type="entry name" value="HAD-SF-IIB"/>
    <property type="match status" value="1"/>
</dbReference>
<dbReference type="GO" id="GO:0005829">
    <property type="term" value="C:cytosol"/>
    <property type="evidence" value="ECO:0007669"/>
    <property type="project" value="TreeGrafter"/>
</dbReference>
<dbReference type="Proteomes" id="UP000265801">
    <property type="component" value="Unassembled WGS sequence"/>
</dbReference>
<keyword evidence="2" id="KW-1185">Reference proteome</keyword>
<dbReference type="PANTHER" id="PTHR10000:SF8">
    <property type="entry name" value="HAD SUPERFAMILY HYDROLASE-LIKE, TYPE 3"/>
    <property type="match status" value="1"/>
</dbReference>
<dbReference type="GO" id="GO:0000287">
    <property type="term" value="F:magnesium ion binding"/>
    <property type="evidence" value="ECO:0007669"/>
    <property type="project" value="TreeGrafter"/>
</dbReference>
<evidence type="ECO:0000313" key="2">
    <source>
        <dbReference type="Proteomes" id="UP000265801"/>
    </source>
</evidence>
<name>A0A3A1QP54_9BACI</name>
<dbReference type="Pfam" id="PF08282">
    <property type="entry name" value="Hydrolase_3"/>
    <property type="match status" value="1"/>
</dbReference>
<dbReference type="InterPro" id="IPR023214">
    <property type="entry name" value="HAD_sf"/>
</dbReference>
<comment type="caution">
    <text evidence="1">The sequence shown here is derived from an EMBL/GenBank/DDBJ whole genome shotgun (WGS) entry which is preliminary data.</text>
</comment>
<dbReference type="GO" id="GO:0016791">
    <property type="term" value="F:phosphatase activity"/>
    <property type="evidence" value="ECO:0007669"/>
    <property type="project" value="TreeGrafter"/>
</dbReference>
<dbReference type="InterPro" id="IPR006379">
    <property type="entry name" value="HAD-SF_hydro_IIB"/>
</dbReference>
<organism evidence="1 2">
    <name type="scientific">Bacillus salacetis</name>
    <dbReference type="NCBI Taxonomy" id="2315464"/>
    <lineage>
        <taxon>Bacteria</taxon>
        <taxon>Bacillati</taxon>
        <taxon>Bacillota</taxon>
        <taxon>Bacilli</taxon>
        <taxon>Bacillales</taxon>
        <taxon>Bacillaceae</taxon>
        <taxon>Bacillus</taxon>
    </lineage>
</organism>
<dbReference type="EMBL" id="QXIR01000039">
    <property type="protein sequence ID" value="RIW28827.1"/>
    <property type="molecule type" value="Genomic_DNA"/>
</dbReference>
<accession>A0A3A1QP54</accession>
<dbReference type="AlphaFoldDB" id="A0A3A1QP54"/>
<dbReference type="InterPro" id="IPR036412">
    <property type="entry name" value="HAD-like_sf"/>
</dbReference>
<reference evidence="1 2" key="1">
    <citation type="submission" date="2018-09" db="EMBL/GenBank/DDBJ databases">
        <title>Bacillus saliacetes sp. nov., isolated from Thai shrimp paste (Ka-pi).</title>
        <authorList>
            <person name="Daroonpunt R."/>
            <person name="Tanasupawat S."/>
            <person name="Yiamsombut S."/>
        </authorList>
    </citation>
    <scope>NUCLEOTIDE SEQUENCE [LARGE SCALE GENOMIC DNA]</scope>
    <source>
        <strain evidence="1 2">SKP7-4</strain>
    </source>
</reference>
<dbReference type="RefSeq" id="WP_119549204.1">
    <property type="nucleotide sequence ID" value="NZ_QXIR01000039.1"/>
</dbReference>